<dbReference type="GO" id="GO:0016740">
    <property type="term" value="F:transferase activity"/>
    <property type="evidence" value="ECO:0007669"/>
    <property type="project" value="UniProtKB-KW"/>
</dbReference>
<reference evidence="2 3" key="1">
    <citation type="submission" date="2018-10" db="EMBL/GenBank/DDBJ databases">
        <title>Genome-guide identification and characterization of bacteria that degrade polycyclic aromatic hydrocarbons and resist hexavalent chromium simultaneously.</title>
        <authorList>
            <person name="Feng H."/>
        </authorList>
    </citation>
    <scope>NUCLEOTIDE SEQUENCE [LARGE SCALE GENOMIC DNA]</scope>
    <source>
        <strain evidence="2 3">J015</strain>
    </source>
</reference>
<dbReference type="InterPro" id="IPR001173">
    <property type="entry name" value="Glyco_trans_2-like"/>
</dbReference>
<dbReference type="RefSeq" id="WP_120693090.1">
    <property type="nucleotide sequence ID" value="NZ_RBNH01000016.1"/>
</dbReference>
<proteinExistence type="predicted"/>
<evidence type="ECO:0000313" key="2">
    <source>
        <dbReference type="EMBL" id="RKO21522.1"/>
    </source>
</evidence>
<dbReference type="Pfam" id="PF00535">
    <property type="entry name" value="Glycos_transf_2"/>
    <property type="match status" value="1"/>
</dbReference>
<feature type="domain" description="Glycosyltransferase 2-like" evidence="1">
    <location>
        <begin position="20"/>
        <end position="135"/>
    </location>
</feature>
<sequence>MHDRYGAICLAIYKPDLVLLEKQIASIAGQTVDDWTCILGIDGADAATASEIRRLIEHDSRFVIHEFDNRVGFYRNFERILYLVPPRAQWIALSDQDDFWYEGKLKVLLAHLDGASLVSGQARIVSTPSESDGQQVRGQTDRAFFSVEELLLDNVISGALTVFRPDILQLALPFPEGTDVAYHDHWLGLCAALSKGIRTVPNIVQDYHQHEANVVGEEIGRTALSRFVRLRQRSAGLSEAAGYLVHHRLQWRVNMCRLALDRLASAESRDAKVLKAFTSDRSTFLMAILCARAFARGRCSRMRVAAIYVASLLAPALRGVKR</sequence>
<name>A0A3B0FIJ8_PSEPS</name>
<evidence type="ECO:0000259" key="1">
    <source>
        <dbReference type="Pfam" id="PF00535"/>
    </source>
</evidence>
<accession>A0A3B0FIJ8</accession>
<keyword evidence="2" id="KW-0808">Transferase</keyword>
<comment type="caution">
    <text evidence="2">The sequence shown here is derived from an EMBL/GenBank/DDBJ whole genome shotgun (WGS) entry which is preliminary data.</text>
</comment>
<dbReference type="Gene3D" id="3.90.550.10">
    <property type="entry name" value="Spore Coat Polysaccharide Biosynthesis Protein SpsA, Chain A"/>
    <property type="match status" value="1"/>
</dbReference>
<reference evidence="3" key="2">
    <citation type="submission" date="2018-10" db="EMBL/GenBank/DDBJ databases">
        <authorList>
            <person name="Wang Y."/>
            <person name="Wang J."/>
            <person name="Yang X."/>
            <person name="Wang Z."/>
            <person name="Huang Y."/>
        </authorList>
    </citation>
    <scope>NUCLEOTIDE SEQUENCE [LARGE SCALE GENOMIC DNA]</scope>
    <source>
        <strain evidence="3">J015</strain>
    </source>
</reference>
<dbReference type="EMBL" id="RBNH01000016">
    <property type="protein sequence ID" value="RKO21522.1"/>
    <property type="molecule type" value="Genomic_DNA"/>
</dbReference>
<evidence type="ECO:0000313" key="3">
    <source>
        <dbReference type="Proteomes" id="UP000273159"/>
    </source>
</evidence>
<gene>
    <name evidence="2" type="ORF">D7Z96_15630</name>
</gene>
<dbReference type="SUPFAM" id="SSF53448">
    <property type="entry name" value="Nucleotide-diphospho-sugar transferases"/>
    <property type="match status" value="1"/>
</dbReference>
<protein>
    <submittedName>
        <fullName evidence="2">Glycosyltransferase</fullName>
    </submittedName>
</protein>
<dbReference type="Proteomes" id="UP000273159">
    <property type="component" value="Unassembled WGS sequence"/>
</dbReference>
<organism evidence="2 3">
    <name type="scientific">Pseudarthrobacter phenanthrenivorans</name>
    <name type="common">Arthrobacter phenanthrenivorans</name>
    <dbReference type="NCBI Taxonomy" id="361575"/>
    <lineage>
        <taxon>Bacteria</taxon>
        <taxon>Bacillati</taxon>
        <taxon>Actinomycetota</taxon>
        <taxon>Actinomycetes</taxon>
        <taxon>Micrococcales</taxon>
        <taxon>Micrococcaceae</taxon>
        <taxon>Pseudarthrobacter</taxon>
    </lineage>
</organism>
<dbReference type="AlphaFoldDB" id="A0A3B0FIJ8"/>
<dbReference type="InterPro" id="IPR029044">
    <property type="entry name" value="Nucleotide-diphossugar_trans"/>
</dbReference>